<feature type="transmembrane region" description="Helical" evidence="6">
    <location>
        <begin position="117"/>
        <end position="136"/>
    </location>
</feature>
<dbReference type="PANTHER" id="PTHR43723:SF1">
    <property type="entry name" value="COBALT TRANSPORT PROTEIN CBIQ"/>
    <property type="match status" value="1"/>
</dbReference>
<evidence type="ECO:0000256" key="2">
    <source>
        <dbReference type="ARBA" id="ARBA00022475"/>
    </source>
</evidence>
<protein>
    <submittedName>
        <fullName evidence="7">Cobalt ECF transporter T component CbiQ</fullName>
    </submittedName>
</protein>
<evidence type="ECO:0000256" key="4">
    <source>
        <dbReference type="ARBA" id="ARBA00022989"/>
    </source>
</evidence>
<keyword evidence="4 6" id="KW-1133">Transmembrane helix</keyword>
<dbReference type="GO" id="GO:0006824">
    <property type="term" value="P:cobalt ion transport"/>
    <property type="evidence" value="ECO:0007669"/>
    <property type="project" value="InterPro"/>
</dbReference>
<dbReference type="Pfam" id="PF02361">
    <property type="entry name" value="CbiQ"/>
    <property type="match status" value="1"/>
</dbReference>
<dbReference type="InterPro" id="IPR052770">
    <property type="entry name" value="Cobalt_transport_CbiQ"/>
</dbReference>
<organism evidence="7 8">
    <name type="scientific">Romboutsia maritimum</name>
    <dbReference type="NCBI Taxonomy" id="2020948"/>
    <lineage>
        <taxon>Bacteria</taxon>
        <taxon>Bacillati</taxon>
        <taxon>Bacillota</taxon>
        <taxon>Clostridia</taxon>
        <taxon>Peptostreptococcales</taxon>
        <taxon>Peptostreptococcaceae</taxon>
        <taxon>Romboutsia</taxon>
    </lineage>
</organism>
<keyword evidence="2" id="KW-1003">Cell membrane</keyword>
<sequence length="232" mass="26707">MIVIDKYAYTNNLINMNPNIKFSVGAIFLIASMLSQSLIISTAIIFLMSAIIVFIAKIDLKNYLYLLKIPLVFLLISITMTLISITSNSEILIYSFKIGNTYIGVSIQSVNTSIKIFFRAMSCLTCVYFIMLTTPFNQLIFLFKKAHIPDTIIELSMLIYRFIFIFMEEVSDIRKSQELRFGYINLRTSYKSLGLLGSLLYKRMMIRYEEMCISLDIKLYDGTFHIVGDNNV</sequence>
<keyword evidence="8" id="KW-1185">Reference proteome</keyword>
<reference evidence="7 8" key="1">
    <citation type="journal article" date="2017" name="Genome Announc.">
        <title>Draft Genome Sequence of Romboutsia maritimum sp. nov. Strain CCRI-22766(T), Isolated from Coastal Estuarine Mud.</title>
        <authorList>
            <person name="Maheux A.F."/>
            <person name="Boudreau D.K."/>
            <person name="Berube E."/>
            <person name="Boissinot M."/>
            <person name="Raymond F."/>
            <person name="Brodeur S."/>
            <person name="Corbeil J."/>
            <person name="Brightwell G."/>
            <person name="Broda D."/>
            <person name="Omar R.F."/>
            <person name="Bergeron M.G."/>
        </authorList>
    </citation>
    <scope>NUCLEOTIDE SEQUENCE [LARGE SCALE GENOMIC DNA]</scope>
    <source>
        <strain evidence="7 8">CCRI-22766</strain>
    </source>
</reference>
<name>A0A371IUA3_9FIRM</name>
<dbReference type="OrthoDB" id="9815246at2"/>
<dbReference type="GO" id="GO:0043190">
    <property type="term" value="C:ATP-binding cassette (ABC) transporter complex"/>
    <property type="evidence" value="ECO:0007669"/>
    <property type="project" value="InterPro"/>
</dbReference>
<dbReference type="EMBL" id="NOJZ02000005">
    <property type="protein sequence ID" value="RDY24066.1"/>
    <property type="molecule type" value="Genomic_DNA"/>
</dbReference>
<feature type="transmembrane region" description="Helical" evidence="6">
    <location>
        <begin position="26"/>
        <end position="56"/>
    </location>
</feature>
<gene>
    <name evidence="7" type="primary">cbiQ</name>
    <name evidence="7" type="ORF">CHF27_004415</name>
</gene>
<dbReference type="RefSeq" id="WP_115975933.1">
    <property type="nucleotide sequence ID" value="NZ_NOJZ02000005.1"/>
</dbReference>
<dbReference type="InterPro" id="IPR012809">
    <property type="entry name" value="ECF_CbiQ"/>
</dbReference>
<evidence type="ECO:0000313" key="8">
    <source>
        <dbReference type="Proteomes" id="UP000243494"/>
    </source>
</evidence>
<keyword evidence="3 6" id="KW-0812">Transmembrane</keyword>
<evidence type="ECO:0000256" key="6">
    <source>
        <dbReference type="SAM" id="Phobius"/>
    </source>
</evidence>
<evidence type="ECO:0000313" key="7">
    <source>
        <dbReference type="EMBL" id="RDY24066.1"/>
    </source>
</evidence>
<accession>A0A371IUA3</accession>
<keyword evidence="5 6" id="KW-0472">Membrane</keyword>
<evidence type="ECO:0000256" key="1">
    <source>
        <dbReference type="ARBA" id="ARBA00004651"/>
    </source>
</evidence>
<comment type="caution">
    <text evidence="7">The sequence shown here is derived from an EMBL/GenBank/DDBJ whole genome shotgun (WGS) entry which is preliminary data.</text>
</comment>
<dbReference type="AlphaFoldDB" id="A0A371IUA3"/>
<evidence type="ECO:0000256" key="3">
    <source>
        <dbReference type="ARBA" id="ARBA00022692"/>
    </source>
</evidence>
<comment type="subcellular location">
    <subcellularLocation>
        <location evidence="1">Cell membrane</location>
        <topology evidence="1">Multi-pass membrane protein</topology>
    </subcellularLocation>
</comment>
<dbReference type="CDD" id="cd16914">
    <property type="entry name" value="EcfT"/>
    <property type="match status" value="1"/>
</dbReference>
<dbReference type="Proteomes" id="UP000243494">
    <property type="component" value="Unassembled WGS sequence"/>
</dbReference>
<feature type="transmembrane region" description="Helical" evidence="6">
    <location>
        <begin position="63"/>
        <end position="85"/>
    </location>
</feature>
<dbReference type="PANTHER" id="PTHR43723">
    <property type="entry name" value="COBALT TRANSPORT PROTEIN CBIQ"/>
    <property type="match status" value="1"/>
</dbReference>
<proteinExistence type="predicted"/>
<evidence type="ECO:0000256" key="5">
    <source>
        <dbReference type="ARBA" id="ARBA00023136"/>
    </source>
</evidence>
<dbReference type="InterPro" id="IPR003339">
    <property type="entry name" value="ABC/ECF_trnsptr_transmembrane"/>
</dbReference>
<dbReference type="NCBIfam" id="TIGR02454">
    <property type="entry name" value="ECF_T_CbiQ"/>
    <property type="match status" value="1"/>
</dbReference>